<keyword evidence="3 7" id="KW-0378">Hydrolase</keyword>
<name>A0A1D1UZP1_RAMVA</name>
<dbReference type="GO" id="GO:0008270">
    <property type="term" value="F:zinc ion binding"/>
    <property type="evidence" value="ECO:0007669"/>
    <property type="project" value="InterPro"/>
</dbReference>
<evidence type="ECO:0000259" key="9">
    <source>
        <dbReference type="PROSITE" id="PS51864"/>
    </source>
</evidence>
<dbReference type="SUPFAM" id="SSF55486">
    <property type="entry name" value="Metalloproteases ('zincins'), catalytic domain"/>
    <property type="match status" value="1"/>
</dbReference>
<organism evidence="10 11">
    <name type="scientific">Ramazzottius varieornatus</name>
    <name type="common">Water bear</name>
    <name type="synonym">Tardigrade</name>
    <dbReference type="NCBI Taxonomy" id="947166"/>
    <lineage>
        <taxon>Eukaryota</taxon>
        <taxon>Metazoa</taxon>
        <taxon>Ecdysozoa</taxon>
        <taxon>Tardigrada</taxon>
        <taxon>Eutardigrada</taxon>
        <taxon>Parachela</taxon>
        <taxon>Hypsibioidea</taxon>
        <taxon>Ramazzottiidae</taxon>
        <taxon>Ramazzottius</taxon>
    </lineage>
</organism>
<comment type="caution">
    <text evidence="6">Lacks conserved residue(s) required for the propagation of feature annotation.</text>
</comment>
<dbReference type="SMART" id="SM00235">
    <property type="entry name" value="ZnMc"/>
    <property type="match status" value="1"/>
</dbReference>
<dbReference type="PANTHER" id="PTHR10127:SF780">
    <property type="entry name" value="METALLOENDOPEPTIDASE"/>
    <property type="match status" value="1"/>
</dbReference>
<keyword evidence="1 7" id="KW-0645">Protease</keyword>
<dbReference type="InterPro" id="IPR001506">
    <property type="entry name" value="Peptidase_M12A"/>
</dbReference>
<dbReference type="GO" id="GO:0006508">
    <property type="term" value="P:proteolysis"/>
    <property type="evidence" value="ECO:0007669"/>
    <property type="project" value="UniProtKB-KW"/>
</dbReference>
<dbReference type="PROSITE" id="PS51864">
    <property type="entry name" value="ASTACIN"/>
    <property type="match status" value="1"/>
</dbReference>
<dbReference type="GO" id="GO:0004222">
    <property type="term" value="F:metalloendopeptidase activity"/>
    <property type="evidence" value="ECO:0007669"/>
    <property type="project" value="UniProtKB-UniRule"/>
</dbReference>
<dbReference type="PANTHER" id="PTHR10127">
    <property type="entry name" value="DISCOIDIN, CUB, EGF, LAMININ , AND ZINC METALLOPROTEASE DOMAIN CONTAINING"/>
    <property type="match status" value="1"/>
</dbReference>
<dbReference type="EMBL" id="BDGG01000003">
    <property type="protein sequence ID" value="GAU95066.1"/>
    <property type="molecule type" value="Genomic_DNA"/>
</dbReference>
<proteinExistence type="predicted"/>
<dbReference type="PRINTS" id="PR00480">
    <property type="entry name" value="ASTACIN"/>
</dbReference>
<keyword evidence="7" id="KW-0732">Signal</keyword>
<sequence length="260" mass="28843">MTRLLLSVAVFGSLTALIGAAGSRETDFIQPGDEISEPSELDDYDDFTAQGGSSTKPDPNAPPRRVIKLWPDGVVKYKLSPSLLSDNPREIANLRAIMTTISQKTCVRFSQASAGEQSYVSVIPGLKCKSMLGKQEGVSTLMLSVKNCFNNGTLARGFMRILGFTYESNRADRDQFLTFNWDNVAEANKKKFTKLSADDYPVTDMPYDFLSSTHFPKNAWAINKSSWTVRAKRDPAQQLGNNRGLSDGDLAKIKKFYKCR</sequence>
<keyword evidence="5 7" id="KW-0482">Metalloprotease</keyword>
<feature type="domain" description="Peptidase M12A" evidence="9">
    <location>
        <begin position="60"/>
        <end position="260"/>
    </location>
</feature>
<reference evidence="10 11" key="1">
    <citation type="journal article" date="2016" name="Nat. Commun.">
        <title>Extremotolerant tardigrade genome and improved radiotolerance of human cultured cells by tardigrade-unique protein.</title>
        <authorList>
            <person name="Hashimoto T."/>
            <person name="Horikawa D.D."/>
            <person name="Saito Y."/>
            <person name="Kuwahara H."/>
            <person name="Kozuka-Hata H."/>
            <person name="Shin-I T."/>
            <person name="Minakuchi Y."/>
            <person name="Ohishi K."/>
            <person name="Motoyama A."/>
            <person name="Aizu T."/>
            <person name="Enomoto A."/>
            <person name="Kondo K."/>
            <person name="Tanaka S."/>
            <person name="Hara Y."/>
            <person name="Koshikawa S."/>
            <person name="Sagara H."/>
            <person name="Miura T."/>
            <person name="Yokobori S."/>
            <person name="Miyagawa K."/>
            <person name="Suzuki Y."/>
            <person name="Kubo T."/>
            <person name="Oyama M."/>
            <person name="Kohara Y."/>
            <person name="Fujiyama A."/>
            <person name="Arakawa K."/>
            <person name="Katayama T."/>
            <person name="Toyoda A."/>
            <person name="Kunieda T."/>
        </authorList>
    </citation>
    <scope>NUCLEOTIDE SEQUENCE [LARGE SCALE GENOMIC DNA]</scope>
    <source>
        <strain evidence="10 11">YOKOZUNA-1</strain>
    </source>
</reference>
<protein>
    <recommendedName>
        <fullName evidence="7">Metalloendopeptidase</fullName>
        <ecNumber evidence="7">3.4.24.-</ecNumber>
    </recommendedName>
</protein>
<evidence type="ECO:0000313" key="11">
    <source>
        <dbReference type="Proteomes" id="UP000186922"/>
    </source>
</evidence>
<comment type="cofactor">
    <cofactor evidence="7">
        <name>Zn(2+)</name>
        <dbReference type="ChEBI" id="CHEBI:29105"/>
    </cofactor>
    <text evidence="7">Binds 1 zinc ion per subunit.</text>
</comment>
<feature type="chain" id="PRO_5008811103" description="Metalloendopeptidase" evidence="7">
    <location>
        <begin position="21"/>
        <end position="260"/>
    </location>
</feature>
<evidence type="ECO:0000256" key="1">
    <source>
        <dbReference type="ARBA" id="ARBA00022670"/>
    </source>
</evidence>
<dbReference type="Pfam" id="PF01400">
    <property type="entry name" value="Astacin"/>
    <property type="match status" value="1"/>
</dbReference>
<accession>A0A1D1UZP1</accession>
<feature type="region of interest" description="Disordered" evidence="8">
    <location>
        <begin position="28"/>
        <end position="65"/>
    </location>
</feature>
<dbReference type="InterPro" id="IPR006026">
    <property type="entry name" value="Peptidase_Metallo"/>
</dbReference>
<evidence type="ECO:0000256" key="4">
    <source>
        <dbReference type="ARBA" id="ARBA00022833"/>
    </source>
</evidence>
<evidence type="ECO:0000256" key="8">
    <source>
        <dbReference type="SAM" id="MobiDB-lite"/>
    </source>
</evidence>
<keyword evidence="2 7" id="KW-0479">Metal-binding</keyword>
<dbReference type="AlphaFoldDB" id="A0A1D1UZP1"/>
<evidence type="ECO:0000256" key="5">
    <source>
        <dbReference type="ARBA" id="ARBA00023049"/>
    </source>
</evidence>
<dbReference type="Proteomes" id="UP000186922">
    <property type="component" value="Unassembled WGS sequence"/>
</dbReference>
<gene>
    <name evidence="10" type="primary">RvY_06744-1</name>
    <name evidence="10" type="synonym">RvY_06744.1</name>
    <name evidence="10" type="ORF">RvY_06744</name>
</gene>
<evidence type="ECO:0000256" key="6">
    <source>
        <dbReference type="PROSITE-ProRule" id="PRU01211"/>
    </source>
</evidence>
<keyword evidence="11" id="KW-1185">Reference proteome</keyword>
<dbReference type="STRING" id="947166.A0A1D1UZP1"/>
<dbReference type="EC" id="3.4.24.-" evidence="7"/>
<dbReference type="Gene3D" id="3.40.390.10">
    <property type="entry name" value="Collagenase (Catalytic Domain)"/>
    <property type="match status" value="1"/>
</dbReference>
<feature type="signal peptide" evidence="7">
    <location>
        <begin position="1"/>
        <end position="20"/>
    </location>
</feature>
<evidence type="ECO:0000313" key="10">
    <source>
        <dbReference type="EMBL" id="GAU95066.1"/>
    </source>
</evidence>
<dbReference type="OrthoDB" id="291007at2759"/>
<keyword evidence="4 7" id="KW-0862">Zinc</keyword>
<comment type="caution">
    <text evidence="10">The sequence shown here is derived from an EMBL/GenBank/DDBJ whole genome shotgun (WGS) entry which is preliminary data.</text>
</comment>
<dbReference type="InterPro" id="IPR024079">
    <property type="entry name" value="MetalloPept_cat_dom_sf"/>
</dbReference>
<evidence type="ECO:0000256" key="7">
    <source>
        <dbReference type="RuleBase" id="RU361183"/>
    </source>
</evidence>
<evidence type="ECO:0000256" key="2">
    <source>
        <dbReference type="ARBA" id="ARBA00022723"/>
    </source>
</evidence>
<feature type="compositionally biased region" description="Acidic residues" evidence="8">
    <location>
        <begin position="34"/>
        <end position="46"/>
    </location>
</feature>
<evidence type="ECO:0000256" key="3">
    <source>
        <dbReference type="ARBA" id="ARBA00022801"/>
    </source>
</evidence>